<organism evidence="2 3">
    <name type="scientific">Scytonema hofmannii PCC 7110</name>
    <dbReference type="NCBI Taxonomy" id="128403"/>
    <lineage>
        <taxon>Bacteria</taxon>
        <taxon>Bacillati</taxon>
        <taxon>Cyanobacteriota</taxon>
        <taxon>Cyanophyceae</taxon>
        <taxon>Nostocales</taxon>
        <taxon>Scytonemataceae</taxon>
        <taxon>Scytonema</taxon>
    </lineage>
</organism>
<evidence type="ECO:0008006" key="4">
    <source>
        <dbReference type="Google" id="ProtNLM"/>
    </source>
</evidence>
<dbReference type="Proteomes" id="UP000076925">
    <property type="component" value="Unassembled WGS sequence"/>
</dbReference>
<accession>A0A139X275</accession>
<protein>
    <recommendedName>
        <fullName evidence="4">DUF4760 domain-containing protein</fullName>
    </recommendedName>
</protein>
<proteinExistence type="predicted"/>
<evidence type="ECO:0000256" key="1">
    <source>
        <dbReference type="SAM" id="Phobius"/>
    </source>
</evidence>
<dbReference type="RefSeq" id="WP_017743412.1">
    <property type="nucleotide sequence ID" value="NZ_KQ976354.1"/>
</dbReference>
<evidence type="ECO:0000313" key="3">
    <source>
        <dbReference type="Proteomes" id="UP000076925"/>
    </source>
</evidence>
<feature type="transmembrane region" description="Helical" evidence="1">
    <location>
        <begin position="21"/>
        <end position="39"/>
    </location>
</feature>
<dbReference type="EMBL" id="ANNX02000038">
    <property type="protein sequence ID" value="KYC38798.1"/>
    <property type="molecule type" value="Genomic_DNA"/>
</dbReference>
<keyword evidence="1" id="KW-0472">Membrane</keyword>
<name>A0A139X275_9CYAN</name>
<reference evidence="2 3" key="1">
    <citation type="journal article" date="2013" name="Genome Biol. Evol.">
        <title>Genomes of Stigonematalean cyanobacteria (subsection V) and the evolution of oxygenic photosynthesis from prokaryotes to plastids.</title>
        <authorList>
            <person name="Dagan T."/>
            <person name="Roettger M."/>
            <person name="Stucken K."/>
            <person name="Landan G."/>
            <person name="Koch R."/>
            <person name="Major P."/>
            <person name="Gould S.B."/>
            <person name="Goremykin V.V."/>
            <person name="Rippka R."/>
            <person name="Tandeau de Marsac N."/>
            <person name="Gugger M."/>
            <person name="Lockhart P.J."/>
            <person name="Allen J.F."/>
            <person name="Brune I."/>
            <person name="Maus I."/>
            <person name="Puhler A."/>
            <person name="Martin W.F."/>
        </authorList>
    </citation>
    <scope>NUCLEOTIDE SEQUENCE [LARGE SCALE GENOMIC DNA]</scope>
    <source>
        <strain evidence="2 3">PCC 7110</strain>
    </source>
</reference>
<comment type="caution">
    <text evidence="2">The sequence shown here is derived from an EMBL/GenBank/DDBJ whole genome shotgun (WGS) entry which is preliminary data.</text>
</comment>
<gene>
    <name evidence="2" type="ORF">WA1_34925</name>
</gene>
<evidence type="ECO:0000313" key="2">
    <source>
        <dbReference type="EMBL" id="KYC38798.1"/>
    </source>
</evidence>
<dbReference type="AlphaFoldDB" id="A0A139X275"/>
<keyword evidence="1" id="KW-0812">Transmembrane</keyword>
<keyword evidence="1" id="KW-1133">Transmembrane helix</keyword>
<dbReference type="Pfam" id="PF15956">
    <property type="entry name" value="DUF4760"/>
    <property type="match status" value="1"/>
</dbReference>
<feature type="transmembrane region" description="Helical" evidence="1">
    <location>
        <begin position="51"/>
        <end position="72"/>
    </location>
</feature>
<dbReference type="OrthoDB" id="667902at2"/>
<dbReference type="InterPro" id="IPR031876">
    <property type="entry name" value="DUF4760"/>
</dbReference>
<keyword evidence="3" id="KW-1185">Reference proteome</keyword>
<sequence length="212" mass="25106">MKHQSDSDKIGQFNISIPIRVGFLSAILAGLLTFLFYFAKQIDKNGHYKETLNFFVTALTASAGVTSAFYAFKSIEQSKESQKIESTSVYISRWNDVQYLPVRKTTTDIINLIKEQPDNQREKLLLEYLETHPDKRQDITNVLNFLEEMALCIEKGIIKEEILYDFYRFIVIEYCEIFGVHIAQRRRERKNERIFRALTDLCDRWHKRWKTF</sequence>